<dbReference type="InterPro" id="IPR013785">
    <property type="entry name" value="Aldolase_TIM"/>
</dbReference>
<dbReference type="Pfam" id="PF00724">
    <property type="entry name" value="Oxidored_FMN"/>
    <property type="match status" value="1"/>
</dbReference>
<dbReference type="PANTHER" id="PTHR43656">
    <property type="entry name" value="BINDING OXIDOREDUCTASE, PUTATIVE (AFU_ORTHOLOGUE AFUA_2G08260)-RELATED"/>
    <property type="match status" value="1"/>
</dbReference>
<sequence length="461" mass="51185">MPEVHAAPPAASDAIFQPLRLHGIALRNRVLRSSIGGRTCNYDGSVTDVWKNFEKRFADGGVGAIISTTFHVNAQRLSPLQYPSIAQDRYVPLLRKYIAQIQESGARYIMQIGDPGYATYSSLLPEPDDSLSSSDGFDFAFGYGNRRRAMTETQIRRSIAEHAEAARRAREAGVDGIEITIAKGYLIHQFLNPAINRRDDDWGGDAQKRFRFLEEIMRAVRQAVGDDFLVGIRLSGTDYNTSPLALALLRWPPVVVSREVRVGNGIERMRDYAQQLERLGAGYFHVTSGYGFPNPHDVPGEFPVPEIRMFFDSVRHLSGKAAVRAAVAHAIPAPLVGRLLSAPFVRCKPVNLELARQIRSAVRVPVIANGGFQKYADIHDALATGACEGVSMARALIATTDLLPRYFRNRTDPPEKKQCTQCNRCVGRTTTSPLGCYEPDRFDSPQDMLDEIFRFNRSDGA</sequence>
<dbReference type="Gene3D" id="3.20.20.70">
    <property type="entry name" value="Aldolase class I"/>
    <property type="match status" value="1"/>
</dbReference>
<feature type="domain" description="NADH:flavin oxidoreductase/NADH oxidase N-terminal" evidence="3">
    <location>
        <begin position="15"/>
        <end position="241"/>
    </location>
</feature>
<dbReference type="Pfam" id="PF03060">
    <property type="entry name" value="NMO"/>
    <property type="match status" value="1"/>
</dbReference>
<evidence type="ECO:0000313" key="5">
    <source>
        <dbReference type="Proteomes" id="UP001500975"/>
    </source>
</evidence>
<proteinExistence type="predicted"/>
<evidence type="ECO:0000256" key="2">
    <source>
        <dbReference type="ARBA" id="ARBA00023002"/>
    </source>
</evidence>
<keyword evidence="5" id="KW-1185">Reference proteome</keyword>
<evidence type="ECO:0000256" key="1">
    <source>
        <dbReference type="ARBA" id="ARBA00022630"/>
    </source>
</evidence>
<dbReference type="Proteomes" id="UP001500975">
    <property type="component" value="Unassembled WGS sequence"/>
</dbReference>
<protein>
    <submittedName>
        <fullName evidence="4">NADH:flavin oxidoreductase</fullName>
    </submittedName>
</protein>
<keyword evidence="2" id="KW-0560">Oxidoreductase</keyword>
<dbReference type="PANTHER" id="PTHR43656:SF2">
    <property type="entry name" value="BINDING OXIDOREDUCTASE, PUTATIVE (AFU_ORTHOLOGUE AFUA_2G08260)-RELATED"/>
    <property type="match status" value="1"/>
</dbReference>
<reference evidence="5" key="1">
    <citation type="journal article" date="2019" name="Int. J. Syst. Evol. Microbiol.">
        <title>The Global Catalogue of Microorganisms (GCM) 10K type strain sequencing project: providing services to taxonomists for standard genome sequencing and annotation.</title>
        <authorList>
            <consortium name="The Broad Institute Genomics Platform"/>
            <consortium name="The Broad Institute Genome Sequencing Center for Infectious Disease"/>
            <person name="Wu L."/>
            <person name="Ma J."/>
        </authorList>
    </citation>
    <scope>NUCLEOTIDE SEQUENCE [LARGE SCALE GENOMIC DNA]</scope>
    <source>
        <strain evidence="5">JCM 17804</strain>
    </source>
</reference>
<comment type="caution">
    <text evidence="4">The sequence shown here is derived from an EMBL/GenBank/DDBJ whole genome shotgun (WGS) entry which is preliminary data.</text>
</comment>
<accession>A0ABP8HLH6</accession>
<evidence type="ECO:0000259" key="3">
    <source>
        <dbReference type="Pfam" id="PF00724"/>
    </source>
</evidence>
<evidence type="ECO:0000313" key="4">
    <source>
        <dbReference type="EMBL" id="GAA4340989.1"/>
    </source>
</evidence>
<keyword evidence="1" id="KW-0285">Flavoprotein</keyword>
<organism evidence="4 5">
    <name type="scientific">Variovorax defluvii</name>
    <dbReference type="NCBI Taxonomy" id="913761"/>
    <lineage>
        <taxon>Bacteria</taxon>
        <taxon>Pseudomonadati</taxon>
        <taxon>Pseudomonadota</taxon>
        <taxon>Betaproteobacteria</taxon>
        <taxon>Burkholderiales</taxon>
        <taxon>Comamonadaceae</taxon>
        <taxon>Variovorax</taxon>
    </lineage>
</organism>
<name>A0ABP8HLH6_9BURK</name>
<gene>
    <name evidence="4" type="ORF">GCM10023165_21300</name>
</gene>
<dbReference type="RefSeq" id="WP_345537745.1">
    <property type="nucleotide sequence ID" value="NZ_BAABGJ010000019.1"/>
</dbReference>
<dbReference type="EMBL" id="BAABGJ010000019">
    <property type="protein sequence ID" value="GAA4340989.1"/>
    <property type="molecule type" value="Genomic_DNA"/>
</dbReference>
<dbReference type="SUPFAM" id="SSF51395">
    <property type="entry name" value="FMN-linked oxidoreductases"/>
    <property type="match status" value="1"/>
</dbReference>
<dbReference type="InterPro" id="IPR001155">
    <property type="entry name" value="OxRdtase_FMN_N"/>
</dbReference>
<dbReference type="InterPro" id="IPR051799">
    <property type="entry name" value="NADH_flavin_oxidoreductase"/>
</dbReference>